<feature type="non-terminal residue" evidence="2">
    <location>
        <position position="1"/>
    </location>
</feature>
<dbReference type="EMBL" id="JWIN03000010">
    <property type="protein sequence ID" value="KAB1272336.1"/>
    <property type="molecule type" value="Genomic_DNA"/>
</dbReference>
<comment type="caution">
    <text evidence="2">The sequence shown here is derived from an EMBL/GenBank/DDBJ whole genome shotgun (WGS) entry which is preliminary data.</text>
</comment>
<proteinExistence type="predicted"/>
<evidence type="ECO:0000313" key="3">
    <source>
        <dbReference type="Proteomes" id="UP000299084"/>
    </source>
</evidence>
<keyword evidence="1" id="KW-0472">Membrane</keyword>
<dbReference type="Proteomes" id="UP000299084">
    <property type="component" value="Unassembled WGS sequence"/>
</dbReference>
<evidence type="ECO:0000313" key="2">
    <source>
        <dbReference type="EMBL" id="KAB1272336.1"/>
    </source>
</evidence>
<protein>
    <submittedName>
        <fullName evidence="2">Uncharacterized protein</fullName>
    </submittedName>
</protein>
<reference evidence="2 3" key="1">
    <citation type="journal article" date="2019" name="Mol. Ecol. Resour.">
        <title>Improving Illumina assemblies with Hi-C and long reads: an example with the North African dromedary.</title>
        <authorList>
            <person name="Elbers J.P."/>
            <person name="Rogers M.F."/>
            <person name="Perelman P.L."/>
            <person name="Proskuryakova A.A."/>
            <person name="Serdyukova N.A."/>
            <person name="Johnson W.E."/>
            <person name="Horin P."/>
            <person name="Corander J."/>
            <person name="Murphy D."/>
            <person name="Burger P.A."/>
        </authorList>
    </citation>
    <scope>NUCLEOTIDE SEQUENCE [LARGE SCALE GENOMIC DNA]</scope>
    <source>
        <strain evidence="2">Drom800</strain>
        <tissue evidence="2">Blood</tissue>
    </source>
</reference>
<keyword evidence="1" id="KW-0812">Transmembrane</keyword>
<keyword evidence="1" id="KW-1133">Transmembrane helix</keyword>
<keyword evidence="3" id="KW-1185">Reference proteome</keyword>
<organism evidence="2 3">
    <name type="scientific">Camelus dromedarius</name>
    <name type="common">Dromedary</name>
    <name type="synonym">Arabian camel</name>
    <dbReference type="NCBI Taxonomy" id="9838"/>
    <lineage>
        <taxon>Eukaryota</taxon>
        <taxon>Metazoa</taxon>
        <taxon>Chordata</taxon>
        <taxon>Craniata</taxon>
        <taxon>Vertebrata</taxon>
        <taxon>Euteleostomi</taxon>
        <taxon>Mammalia</taxon>
        <taxon>Eutheria</taxon>
        <taxon>Laurasiatheria</taxon>
        <taxon>Artiodactyla</taxon>
        <taxon>Tylopoda</taxon>
        <taxon>Camelidae</taxon>
        <taxon>Camelus</taxon>
    </lineage>
</organism>
<evidence type="ECO:0000256" key="1">
    <source>
        <dbReference type="SAM" id="Phobius"/>
    </source>
</evidence>
<accession>A0A5N4DMQ4</accession>
<sequence length="83" mass="9439">PPTVFLLSVNSATIITMLVTLYLHMQSDISVNIMDTMCEHFEIQEYNYVEPGRQEDDGDEEGKQVNINLLFSIAKSRESIDTV</sequence>
<gene>
    <name evidence="2" type="ORF">Cadr_000014628</name>
</gene>
<name>A0A5N4DMQ4_CAMDR</name>
<dbReference type="AlphaFoldDB" id="A0A5N4DMQ4"/>
<feature type="transmembrane region" description="Helical" evidence="1">
    <location>
        <begin position="6"/>
        <end position="24"/>
    </location>
</feature>